<dbReference type="InterPro" id="IPR029063">
    <property type="entry name" value="SAM-dependent_MTases_sf"/>
</dbReference>
<organism evidence="2 3">
    <name type="scientific">Reichenbachiella carrageenanivorans</name>
    <dbReference type="NCBI Taxonomy" id="2979869"/>
    <lineage>
        <taxon>Bacteria</taxon>
        <taxon>Pseudomonadati</taxon>
        <taxon>Bacteroidota</taxon>
        <taxon>Cytophagia</taxon>
        <taxon>Cytophagales</taxon>
        <taxon>Reichenbachiellaceae</taxon>
        <taxon>Reichenbachiella</taxon>
    </lineage>
</organism>
<evidence type="ECO:0000313" key="2">
    <source>
        <dbReference type="EMBL" id="UXX79597.1"/>
    </source>
</evidence>
<dbReference type="Gene3D" id="3.40.50.150">
    <property type="entry name" value="Vaccinia Virus protein VP39"/>
    <property type="match status" value="1"/>
</dbReference>
<evidence type="ECO:0000313" key="3">
    <source>
        <dbReference type="Proteomes" id="UP001062165"/>
    </source>
</evidence>
<dbReference type="InterPro" id="IPR025714">
    <property type="entry name" value="Methyltranfer_dom"/>
</dbReference>
<protein>
    <submittedName>
        <fullName evidence="2">SAM-dependent methyltransferase</fullName>
    </submittedName>
</protein>
<sequence length="382" mass="43649">MNSIEEFVEKINEVVNTGQFGKLTLSKPRYKSNGLQNIFVRTVELKGQQKLSFNYRHKTKDLTKNFDPPEGFTEISSQLKEKFKHATLLTEEATYQLMINKKGKVTVTTSKPLETQVAATHDKEKIKRAPLDAPYLHQLGITSADGELIPKMADKYRQINKYLEIMDHQIEANVQKKELSLVDMGSGKGYLTFALYDFLWRIKGLDVGVTGIELRQELVDFCNEKAKVCGFEKLQFINQRIEDYTAKKIDILIALHACDTATDDALAKAIGAQADLIVCAPCCHKQVRQQVKGKTQEHPLLKYGIFQERHFEMVTDTIRALILEQHGYQSKVFEFVSNEHTRKNIMLIGAKSKQANSQDASEKISALKKEYHIDFQYLERLV</sequence>
<proteinExistence type="predicted"/>
<dbReference type="Pfam" id="PF13679">
    <property type="entry name" value="Methyltransf_32"/>
    <property type="match status" value="1"/>
</dbReference>
<accession>A0ABY6D0B3</accession>
<dbReference type="GO" id="GO:0032259">
    <property type="term" value="P:methylation"/>
    <property type="evidence" value="ECO:0007669"/>
    <property type="project" value="UniProtKB-KW"/>
</dbReference>
<keyword evidence="2" id="KW-0489">Methyltransferase</keyword>
<gene>
    <name evidence="2" type="ORF">N7E81_00540</name>
</gene>
<dbReference type="Proteomes" id="UP001062165">
    <property type="component" value="Chromosome"/>
</dbReference>
<keyword evidence="2" id="KW-0808">Transferase</keyword>
<dbReference type="PANTHER" id="PTHR13369">
    <property type="match status" value="1"/>
</dbReference>
<reference evidence="2" key="1">
    <citation type="submission" date="2022-10" db="EMBL/GenBank/DDBJ databases">
        <title>Comparative genomics and taxonomic characterization of three novel marine species of genus Reichenbachiella exhibiting antioxidant and polysaccharide degradation activities.</title>
        <authorList>
            <person name="Muhammad N."/>
            <person name="Lee Y.-J."/>
            <person name="Ko J."/>
            <person name="Kim S.-G."/>
        </authorList>
    </citation>
    <scope>NUCLEOTIDE SEQUENCE</scope>
    <source>
        <strain evidence="2">Wsw4-B4</strain>
    </source>
</reference>
<evidence type="ECO:0000259" key="1">
    <source>
        <dbReference type="Pfam" id="PF13679"/>
    </source>
</evidence>
<dbReference type="PANTHER" id="PTHR13369:SF3">
    <property type="entry name" value="METHYLTRANSFERASE DOMAIN-CONTAINING PROTEIN"/>
    <property type="match status" value="1"/>
</dbReference>
<dbReference type="RefSeq" id="WP_263051328.1">
    <property type="nucleotide sequence ID" value="NZ_CP106735.1"/>
</dbReference>
<dbReference type="EMBL" id="CP106735">
    <property type="protein sequence ID" value="UXX79597.1"/>
    <property type="molecule type" value="Genomic_DNA"/>
</dbReference>
<keyword evidence="3" id="KW-1185">Reference proteome</keyword>
<feature type="domain" description="Methyltransferase" evidence="1">
    <location>
        <begin position="154"/>
        <end position="290"/>
    </location>
</feature>
<dbReference type="GO" id="GO:0008168">
    <property type="term" value="F:methyltransferase activity"/>
    <property type="evidence" value="ECO:0007669"/>
    <property type="project" value="UniProtKB-KW"/>
</dbReference>
<name>A0ABY6D0B3_9BACT</name>
<dbReference type="SUPFAM" id="SSF53335">
    <property type="entry name" value="S-adenosyl-L-methionine-dependent methyltransferases"/>
    <property type="match status" value="1"/>
</dbReference>